<dbReference type="eggNOG" id="ENOG502S42M">
    <property type="taxonomic scope" value="Eukaryota"/>
</dbReference>
<feature type="compositionally biased region" description="Basic residues" evidence="1">
    <location>
        <begin position="1"/>
        <end position="10"/>
    </location>
</feature>
<dbReference type="FunCoup" id="A0A1D6P5W4">
    <property type="interactions" value="463"/>
</dbReference>
<feature type="compositionally biased region" description="Basic and acidic residues" evidence="1">
    <location>
        <begin position="40"/>
        <end position="51"/>
    </location>
</feature>
<protein>
    <recommendedName>
        <fullName evidence="2">Transposase Tnp1/En/Spm-like domain-containing protein</fullName>
    </recommendedName>
</protein>
<dbReference type="AlphaFoldDB" id="A0A1D6P5W4"/>
<feature type="compositionally biased region" description="Polar residues" evidence="1">
    <location>
        <begin position="54"/>
        <end position="64"/>
    </location>
</feature>
<accession>A0A1D6P5W4</accession>
<evidence type="ECO:0000259" key="2">
    <source>
        <dbReference type="Pfam" id="PF03017"/>
    </source>
</evidence>
<dbReference type="ExpressionAtlas" id="A0A1D6P5W4">
    <property type="expression patterns" value="baseline"/>
</dbReference>
<evidence type="ECO:0000256" key="1">
    <source>
        <dbReference type="SAM" id="MobiDB-lite"/>
    </source>
</evidence>
<feature type="domain" description="Transposase Tnp1/En/Spm-like" evidence="2">
    <location>
        <begin position="375"/>
        <end position="431"/>
    </location>
</feature>
<evidence type="ECO:0000313" key="3">
    <source>
        <dbReference type="EMBL" id="AQL05327.1"/>
    </source>
</evidence>
<sequence length="450" mass="51482">MARGGKQRITRSHDEYLSEDHIGEKSPQKNAASSEQNISNKEDHVDSKSDNESQDITMSNNINGEDQLDGADEVKEVKRRGKTKLINVWNIPRGHRVVVNCNELNQRIGEEAGVLAKFLGMVARNGSLCSLSFKDWRLLIGKKDRNHKQINKEAILNQVKKRFLYPARMETWVLRTIGQRWRQHKSNLKSIYFDPHKSQDANNSNAPDGVLADQWIALINNWMTPKAQREQDPEKKYPHRAVLYIHTHKSNIGNNRNPHVGYPDAPLSPPTDVRPAMKRQGYLDAPLSPPTDVRPAMKRQRIYCQLRSEDSSMFGERNNTMEDENEDDEYEELHSHYKCSKIQDKSKPPQSRREALHASRVSASIKVSTDIFLKSTRYPNRKVALGRVLSQDPKTKVGDVALGKEFWMVHVSLVSVRDEPLIRPYNNFKVLGQVGNNPIAWPSSCIEKVN</sequence>
<dbReference type="PANTHER" id="PTHR33144">
    <property type="entry name" value="OS10G0409366 PROTEIN-RELATED"/>
    <property type="match status" value="1"/>
</dbReference>
<feature type="compositionally biased region" description="Polar residues" evidence="1">
    <location>
        <begin position="28"/>
        <end position="39"/>
    </location>
</feature>
<reference evidence="3" key="1">
    <citation type="submission" date="2015-12" db="EMBL/GenBank/DDBJ databases">
        <title>Update maize B73 reference genome by single molecule sequencing technologies.</title>
        <authorList>
            <consortium name="Maize Genome Sequencing Project"/>
            <person name="Ware D."/>
        </authorList>
    </citation>
    <scope>NUCLEOTIDE SEQUENCE</scope>
    <source>
        <tissue evidence="3">Seedling</tissue>
    </source>
</reference>
<organism evidence="3">
    <name type="scientific">Zea mays</name>
    <name type="common">Maize</name>
    <dbReference type="NCBI Taxonomy" id="4577"/>
    <lineage>
        <taxon>Eukaryota</taxon>
        <taxon>Viridiplantae</taxon>
        <taxon>Streptophyta</taxon>
        <taxon>Embryophyta</taxon>
        <taxon>Tracheophyta</taxon>
        <taxon>Spermatophyta</taxon>
        <taxon>Magnoliopsida</taxon>
        <taxon>Liliopsida</taxon>
        <taxon>Poales</taxon>
        <taxon>Poaceae</taxon>
        <taxon>PACMAD clade</taxon>
        <taxon>Panicoideae</taxon>
        <taxon>Andropogonodae</taxon>
        <taxon>Andropogoneae</taxon>
        <taxon>Tripsacinae</taxon>
        <taxon>Zea</taxon>
    </lineage>
</organism>
<name>A0A1D6P5W4_MAIZE</name>
<gene>
    <name evidence="3" type="ORF">ZEAMMB73_Zm00001d047010</name>
</gene>
<feature type="region of interest" description="Disordered" evidence="1">
    <location>
        <begin position="1"/>
        <end position="70"/>
    </location>
</feature>
<proteinExistence type="predicted"/>
<feature type="compositionally biased region" description="Basic and acidic residues" evidence="1">
    <location>
        <begin position="11"/>
        <end position="27"/>
    </location>
</feature>
<dbReference type="Pfam" id="PF03017">
    <property type="entry name" value="Transposase_23"/>
    <property type="match status" value="1"/>
</dbReference>
<dbReference type="InterPro" id="IPR004264">
    <property type="entry name" value="Transposase_23"/>
</dbReference>
<dbReference type="PANTHER" id="PTHR33144:SF16">
    <property type="entry name" value="OS02G0129000 PROTEIN"/>
    <property type="match status" value="1"/>
</dbReference>
<dbReference type="EMBL" id="CM000785">
    <property type="protein sequence ID" value="AQL05327.1"/>
    <property type="molecule type" value="Genomic_DNA"/>
</dbReference>
<dbReference type="InParanoid" id="A0A1D6P5W4"/>
<dbReference type="OMA" id="CIRESTM"/>